<proteinExistence type="predicted"/>
<dbReference type="Proteomes" id="UP001474120">
    <property type="component" value="Unassembled WGS sequence"/>
</dbReference>
<dbReference type="EMBL" id="JBCDNA010000003">
    <property type="protein sequence ID" value="MEL4456805.1"/>
    <property type="molecule type" value="Genomic_DNA"/>
</dbReference>
<protein>
    <submittedName>
        <fullName evidence="1">Uncharacterized protein</fullName>
    </submittedName>
</protein>
<gene>
    <name evidence="1" type="ORF">AABB81_12925</name>
</gene>
<reference evidence="1 2" key="1">
    <citation type="submission" date="2024-04" db="EMBL/GenBank/DDBJ databases">
        <title>whole genome sequencing of Lutimonas vermicola strain IMCC1616.</title>
        <authorList>
            <person name="Bae S.S."/>
        </authorList>
    </citation>
    <scope>NUCLEOTIDE SEQUENCE [LARGE SCALE GENOMIC DNA]</scope>
    <source>
        <strain evidence="1 2">IMCC1616</strain>
    </source>
</reference>
<organism evidence="1 2">
    <name type="scientific">Lutimonas vermicola</name>
    <dbReference type="NCBI Taxonomy" id="414288"/>
    <lineage>
        <taxon>Bacteria</taxon>
        <taxon>Pseudomonadati</taxon>
        <taxon>Bacteroidota</taxon>
        <taxon>Flavobacteriia</taxon>
        <taxon>Flavobacteriales</taxon>
        <taxon>Flavobacteriaceae</taxon>
        <taxon>Lutimonas</taxon>
    </lineage>
</organism>
<evidence type="ECO:0000313" key="2">
    <source>
        <dbReference type="Proteomes" id="UP001474120"/>
    </source>
</evidence>
<name>A0ABU9L6C4_9FLAO</name>
<evidence type="ECO:0000313" key="1">
    <source>
        <dbReference type="EMBL" id="MEL4456805.1"/>
    </source>
</evidence>
<comment type="caution">
    <text evidence="1">The sequence shown here is derived from an EMBL/GenBank/DDBJ whole genome shotgun (WGS) entry which is preliminary data.</text>
</comment>
<sequence>MENLEYTYCIYLNQDQLIECNGGGPIKDAVEWYYKSVGSFYRGIYDGLMGNEQIT</sequence>
<dbReference type="RefSeq" id="WP_342160970.1">
    <property type="nucleotide sequence ID" value="NZ_JBCDNA010000003.1"/>
</dbReference>
<accession>A0ABU9L6C4</accession>
<keyword evidence="2" id="KW-1185">Reference proteome</keyword>